<dbReference type="RefSeq" id="XP_067486287.1">
    <property type="nucleotide sequence ID" value="XM_067638395.1"/>
</dbReference>
<dbReference type="EMBL" id="SAEB01000012">
    <property type="protein sequence ID" value="RVD80743.1"/>
    <property type="molecule type" value="Genomic_DNA"/>
</dbReference>
<name>A0A436ZPI4_ARTFL</name>
<dbReference type="GeneID" id="93590947"/>
<dbReference type="AlphaFoldDB" id="A0A436ZPI4"/>
<accession>A0A436ZPI4</accession>
<reference evidence="2 3" key="1">
    <citation type="submission" date="2019-01" db="EMBL/GenBank/DDBJ databases">
        <title>Intercellular communication is required for trap formation in the nematode-trapping fungus Duddingtonia flagrans.</title>
        <authorList>
            <person name="Youssar L."/>
            <person name="Wernet V."/>
            <person name="Hensel N."/>
            <person name="Hildebrandt H.-G."/>
            <person name="Fischer R."/>
        </authorList>
    </citation>
    <scope>NUCLEOTIDE SEQUENCE [LARGE SCALE GENOMIC DNA]</scope>
    <source>
        <strain evidence="2 3">CBS H-5679</strain>
    </source>
</reference>
<feature type="transmembrane region" description="Helical" evidence="1">
    <location>
        <begin position="23"/>
        <end position="44"/>
    </location>
</feature>
<organism evidence="2 3">
    <name type="scientific">Arthrobotrys flagrans</name>
    <name type="common">Nematode-trapping fungus</name>
    <name type="synonym">Trichothecium flagrans</name>
    <dbReference type="NCBI Taxonomy" id="97331"/>
    <lineage>
        <taxon>Eukaryota</taxon>
        <taxon>Fungi</taxon>
        <taxon>Dikarya</taxon>
        <taxon>Ascomycota</taxon>
        <taxon>Pezizomycotina</taxon>
        <taxon>Orbiliomycetes</taxon>
        <taxon>Orbiliales</taxon>
        <taxon>Orbiliaceae</taxon>
        <taxon>Arthrobotrys</taxon>
    </lineage>
</organism>
<evidence type="ECO:0000313" key="2">
    <source>
        <dbReference type="EMBL" id="RVD80743.1"/>
    </source>
</evidence>
<dbReference type="Proteomes" id="UP000283090">
    <property type="component" value="Unassembled WGS sequence"/>
</dbReference>
<keyword evidence="1" id="KW-1133">Transmembrane helix</keyword>
<sequence length="136" mass="14141">MTKVTKDKTRAATAASATATNALFYKMVYLLGGIGAVAAAVVAIRKSTLPFNLAVEKARAVPRRVDGSSVADTVADGTIILVISDKNGFLPSKGLEFGIVIGVELVLVVVASSKMASESYSQALSHSMDVCPNLPR</sequence>
<keyword evidence="3" id="KW-1185">Reference proteome</keyword>
<evidence type="ECO:0000313" key="3">
    <source>
        <dbReference type="Proteomes" id="UP000283090"/>
    </source>
</evidence>
<dbReference type="VEuPathDB" id="FungiDB:DFL_008636"/>
<evidence type="ECO:0000256" key="1">
    <source>
        <dbReference type="SAM" id="Phobius"/>
    </source>
</evidence>
<keyword evidence="1" id="KW-0812">Transmembrane</keyword>
<protein>
    <submittedName>
        <fullName evidence="2">Uncharacterized protein</fullName>
    </submittedName>
</protein>
<proteinExistence type="predicted"/>
<gene>
    <name evidence="2" type="ORF">DFL_008636</name>
</gene>
<keyword evidence="1" id="KW-0472">Membrane</keyword>
<comment type="caution">
    <text evidence="2">The sequence shown here is derived from an EMBL/GenBank/DDBJ whole genome shotgun (WGS) entry which is preliminary data.</text>
</comment>